<keyword evidence="2" id="KW-1185">Reference proteome</keyword>
<organism evidence="1 2">
    <name type="scientific">Melastoma candidum</name>
    <dbReference type="NCBI Taxonomy" id="119954"/>
    <lineage>
        <taxon>Eukaryota</taxon>
        <taxon>Viridiplantae</taxon>
        <taxon>Streptophyta</taxon>
        <taxon>Embryophyta</taxon>
        <taxon>Tracheophyta</taxon>
        <taxon>Spermatophyta</taxon>
        <taxon>Magnoliopsida</taxon>
        <taxon>eudicotyledons</taxon>
        <taxon>Gunneridae</taxon>
        <taxon>Pentapetalae</taxon>
        <taxon>rosids</taxon>
        <taxon>malvids</taxon>
        <taxon>Myrtales</taxon>
        <taxon>Melastomataceae</taxon>
        <taxon>Melastomatoideae</taxon>
        <taxon>Melastomateae</taxon>
        <taxon>Melastoma</taxon>
    </lineage>
</organism>
<accession>A0ACB9R5V0</accession>
<comment type="caution">
    <text evidence="1">The sequence shown here is derived from an EMBL/GenBank/DDBJ whole genome shotgun (WGS) entry which is preliminary data.</text>
</comment>
<protein>
    <submittedName>
        <fullName evidence="1">Uncharacterized protein</fullName>
    </submittedName>
</protein>
<evidence type="ECO:0000313" key="1">
    <source>
        <dbReference type="EMBL" id="KAI4373817.1"/>
    </source>
</evidence>
<dbReference type="Proteomes" id="UP001057402">
    <property type="component" value="Chromosome 4"/>
</dbReference>
<reference evidence="2" key="1">
    <citation type="journal article" date="2023" name="Front. Plant Sci.">
        <title>Chromosomal-level genome assembly of Melastoma candidum provides insights into trichome evolution.</title>
        <authorList>
            <person name="Zhong Y."/>
            <person name="Wu W."/>
            <person name="Sun C."/>
            <person name="Zou P."/>
            <person name="Liu Y."/>
            <person name="Dai S."/>
            <person name="Zhou R."/>
        </authorList>
    </citation>
    <scope>NUCLEOTIDE SEQUENCE [LARGE SCALE GENOMIC DNA]</scope>
</reference>
<evidence type="ECO:0000313" key="2">
    <source>
        <dbReference type="Proteomes" id="UP001057402"/>
    </source>
</evidence>
<proteinExistence type="predicted"/>
<gene>
    <name evidence="1" type="ORF">MLD38_011892</name>
</gene>
<name>A0ACB9R5V0_9MYRT</name>
<dbReference type="EMBL" id="CM042883">
    <property type="protein sequence ID" value="KAI4373817.1"/>
    <property type="molecule type" value="Genomic_DNA"/>
</dbReference>
<sequence>MGLISCFSPPDGMVPRLIMLFLMALASVVRLVDKCNAVRAEAVHRVSHDRFEGRMGAGLSVRHAPFESVSQAKDGVQGDAVWCCVVCLCGFEDEEEVSELSRCGHFFHRECLEGWSRRELGQRDTTCPLCRSLY</sequence>